<accession>D3Y190</accession>
<keyword evidence="1" id="KW-0805">Transcription regulation</keyword>
<dbReference type="SMART" id="SM00342">
    <property type="entry name" value="HTH_ARAC"/>
    <property type="match status" value="1"/>
</dbReference>
<dbReference type="GO" id="GO:0003700">
    <property type="term" value="F:DNA-binding transcription factor activity"/>
    <property type="evidence" value="ECO:0007669"/>
    <property type="project" value="InterPro"/>
</dbReference>
<dbReference type="InterPro" id="IPR009057">
    <property type="entry name" value="Homeodomain-like_sf"/>
</dbReference>
<dbReference type="PROSITE" id="PS00041">
    <property type="entry name" value="HTH_ARAC_FAMILY_1"/>
    <property type="match status" value="1"/>
</dbReference>
<evidence type="ECO:0000259" key="4">
    <source>
        <dbReference type="PROSITE" id="PS01124"/>
    </source>
</evidence>
<evidence type="ECO:0000256" key="3">
    <source>
        <dbReference type="ARBA" id="ARBA00023163"/>
    </source>
</evidence>
<dbReference type="PANTHER" id="PTHR46796">
    <property type="entry name" value="HTH-TYPE TRANSCRIPTIONAL ACTIVATOR RHAS-RELATED"/>
    <property type="match status" value="1"/>
</dbReference>
<dbReference type="InterPro" id="IPR050204">
    <property type="entry name" value="AraC_XylS_family_regulators"/>
</dbReference>
<proteinExistence type="predicted"/>
<keyword evidence="2" id="KW-0238">DNA-binding</keyword>
<evidence type="ECO:0000256" key="2">
    <source>
        <dbReference type="ARBA" id="ARBA00023125"/>
    </source>
</evidence>
<dbReference type="Gene3D" id="1.10.10.60">
    <property type="entry name" value="Homeodomain-like"/>
    <property type="match status" value="1"/>
</dbReference>
<dbReference type="GO" id="GO:0043565">
    <property type="term" value="F:sequence-specific DNA binding"/>
    <property type="evidence" value="ECO:0007669"/>
    <property type="project" value="InterPro"/>
</dbReference>
<dbReference type="InterPro" id="IPR018060">
    <property type="entry name" value="HTH_AraC"/>
</dbReference>
<dbReference type="Pfam" id="PF14525">
    <property type="entry name" value="AraC_binding_2"/>
    <property type="match status" value="1"/>
</dbReference>
<organism evidence="5">
    <name type="scientific">Streptomyces platensis</name>
    <dbReference type="NCBI Taxonomy" id="58346"/>
    <lineage>
        <taxon>Bacteria</taxon>
        <taxon>Bacillati</taxon>
        <taxon>Actinomycetota</taxon>
        <taxon>Actinomycetes</taxon>
        <taxon>Kitasatosporales</taxon>
        <taxon>Streptomycetaceae</taxon>
        <taxon>Streptomyces</taxon>
    </lineage>
</organism>
<feature type="domain" description="HTH araC/xylS-type" evidence="4">
    <location>
        <begin position="268"/>
        <end position="369"/>
    </location>
</feature>
<evidence type="ECO:0000256" key="1">
    <source>
        <dbReference type="ARBA" id="ARBA00023015"/>
    </source>
</evidence>
<dbReference type="EMBL" id="GU384160">
    <property type="protein sequence ID" value="ADC52854.1"/>
    <property type="molecule type" value="Genomic_DNA"/>
</dbReference>
<keyword evidence="3" id="KW-0804">Transcription</keyword>
<sequence length="369" mass="40736">MLIPRILSGPRWSGGNLGMARSPSLSGSRGLLSRSRISAVEVYMPAEESPLANHQRFHTTDIWEARAEVGRAFCPHDLRIMRRSATLDARLHGAPFDRTGLYYLDYGTEVRITPGDLESFYLVQIPLAGYAEITCGREEIISSPELASVPSPTGKLDMRWGDGNPQLIVWFDRSSLESHLGSLLGRTVRRPLLFSLGMNLTTPGSRSWLNIVDLMRREAEGPGGMTSQPVVTKQLESLLMTQLLMAQPNNYTSALLGEQPRVAPPAVRHAMEVIEGHAAEPLTVAEIAECVGVGVRALQEGFRRHLDTTPLAYLREVRLDRVRKELLASDPGAATVTAVASRWGFLHPGRFSLAYRQQFGESPSETLRT</sequence>
<dbReference type="InterPro" id="IPR035418">
    <property type="entry name" value="AraC-bd_2"/>
</dbReference>
<dbReference type="Pfam" id="PF12833">
    <property type="entry name" value="HTH_18"/>
    <property type="match status" value="1"/>
</dbReference>
<dbReference type="PROSITE" id="PS01124">
    <property type="entry name" value="HTH_ARAC_FAMILY_2"/>
    <property type="match status" value="1"/>
</dbReference>
<protein>
    <submittedName>
        <fullName evidence="5">Putative thc operon regulatory protein</fullName>
    </submittedName>
</protein>
<dbReference type="AlphaFoldDB" id="D3Y190"/>
<reference evidence="5" key="1">
    <citation type="journal article" date="2010" name="Environ. Microbiol.">
        <title>Coevolution of antibiotic production and counter-resistance in soil bacteria.</title>
        <authorList>
            <person name="Laskaris P."/>
            <person name="Tolba S."/>
            <person name="Calvo-Bado L."/>
            <person name="Wellington L."/>
        </authorList>
    </citation>
    <scope>NUCLEOTIDE SEQUENCE</scope>
    <source>
        <strain evidence="5">CR50</strain>
    </source>
</reference>
<gene>
    <name evidence="5" type="primary">thcR</name>
</gene>
<dbReference type="PANTHER" id="PTHR46796:SF12">
    <property type="entry name" value="HTH-TYPE DNA-BINDING TRANSCRIPTIONAL ACTIVATOR EUTR"/>
    <property type="match status" value="1"/>
</dbReference>
<name>D3Y190_STRPT</name>
<dbReference type="InterPro" id="IPR018062">
    <property type="entry name" value="HTH_AraC-typ_CS"/>
</dbReference>
<evidence type="ECO:0000313" key="5">
    <source>
        <dbReference type="EMBL" id="ADC52854.1"/>
    </source>
</evidence>
<dbReference type="SUPFAM" id="SSF46689">
    <property type="entry name" value="Homeodomain-like"/>
    <property type="match status" value="2"/>
</dbReference>